<dbReference type="SUPFAM" id="SSF54626">
    <property type="entry name" value="Chalcone isomerase"/>
    <property type="match status" value="1"/>
</dbReference>
<comment type="caution">
    <text evidence="3">The sequence shown here is derived from an EMBL/GenBank/DDBJ whole genome shotgun (WGS) entry which is preliminary data.</text>
</comment>
<feature type="domain" description="Chalcone isomerase" evidence="2">
    <location>
        <begin position="22"/>
        <end position="183"/>
    </location>
</feature>
<name>A0A1S1YU13_FLAPC</name>
<dbReference type="RefSeq" id="WP_044216988.1">
    <property type="nucleotide sequence ID" value="NZ_JRYR02000002.1"/>
</dbReference>
<dbReference type="InterPro" id="IPR036298">
    <property type="entry name" value="Chalcone_isomerase_sf"/>
</dbReference>
<protein>
    <recommendedName>
        <fullName evidence="2">Chalcone isomerase domain-containing protein</fullName>
    </recommendedName>
</protein>
<proteinExistence type="predicted"/>
<dbReference type="Pfam" id="PF16036">
    <property type="entry name" value="Chalcone_3"/>
    <property type="match status" value="1"/>
</dbReference>
<organism evidence="3 4">
    <name type="scientific">Flammeovirga pacifica</name>
    <dbReference type="NCBI Taxonomy" id="915059"/>
    <lineage>
        <taxon>Bacteria</taxon>
        <taxon>Pseudomonadati</taxon>
        <taxon>Bacteroidota</taxon>
        <taxon>Cytophagia</taxon>
        <taxon>Cytophagales</taxon>
        <taxon>Flammeovirgaceae</taxon>
        <taxon>Flammeovirga</taxon>
    </lineage>
</organism>
<dbReference type="InterPro" id="IPR016088">
    <property type="entry name" value="Chalcone_isomerase_3-sand"/>
</dbReference>
<gene>
    <name evidence="3" type="ORF">NH26_23265</name>
</gene>
<evidence type="ECO:0000256" key="1">
    <source>
        <dbReference type="SAM" id="SignalP"/>
    </source>
</evidence>
<keyword evidence="1" id="KW-0732">Signal</keyword>
<evidence type="ECO:0000313" key="4">
    <source>
        <dbReference type="Proteomes" id="UP000179797"/>
    </source>
</evidence>
<evidence type="ECO:0000259" key="2">
    <source>
        <dbReference type="Pfam" id="PF16036"/>
    </source>
</evidence>
<dbReference type="Gene3D" id="3.50.70.10">
    <property type="match status" value="1"/>
</dbReference>
<dbReference type="InterPro" id="IPR016087">
    <property type="entry name" value="Chalcone_isomerase"/>
</dbReference>
<dbReference type="EMBL" id="JRYR02000002">
    <property type="protein sequence ID" value="OHX64501.1"/>
    <property type="molecule type" value="Genomic_DNA"/>
</dbReference>
<dbReference type="STRING" id="915059.NH26_23265"/>
<dbReference type="OrthoDB" id="270742at2"/>
<dbReference type="Proteomes" id="UP000179797">
    <property type="component" value="Unassembled WGS sequence"/>
</dbReference>
<dbReference type="GO" id="GO:0016872">
    <property type="term" value="F:intramolecular lyase activity"/>
    <property type="evidence" value="ECO:0007669"/>
    <property type="project" value="InterPro"/>
</dbReference>
<feature type="chain" id="PRO_5010174844" description="Chalcone isomerase domain-containing protein" evidence="1">
    <location>
        <begin position="20"/>
        <end position="185"/>
    </location>
</feature>
<reference evidence="3 4" key="1">
    <citation type="journal article" date="2012" name="Int. J. Syst. Evol. Microbiol.">
        <title>Flammeovirga pacifica sp. nov., isolated from deep-sea sediment.</title>
        <authorList>
            <person name="Xu H."/>
            <person name="Fu Y."/>
            <person name="Yang N."/>
            <person name="Ding Z."/>
            <person name="Lai Q."/>
            <person name="Zeng R."/>
        </authorList>
    </citation>
    <scope>NUCLEOTIDE SEQUENCE [LARGE SCALE GENOMIC DNA]</scope>
    <source>
        <strain evidence="4">DSM 24597 / LMG 26175 / WPAGA1</strain>
    </source>
</reference>
<feature type="signal peptide" evidence="1">
    <location>
        <begin position="1"/>
        <end position="19"/>
    </location>
</feature>
<dbReference type="AlphaFoldDB" id="A0A1S1YU13"/>
<accession>A0A1S1YU13</accession>
<evidence type="ECO:0000313" key="3">
    <source>
        <dbReference type="EMBL" id="OHX64501.1"/>
    </source>
</evidence>
<sequence>MKTKFLFIFTLFSSFLSLGQTTKVSNITLQQYINIEGRKMELNGAGVRTKYLFPVYVSSLYLQDKSSNPNEVLYNIDHKIVQVDIISSLITKEQFKESVKEGLEYFRESSDIDHEIDMFLSVIKDEVVLGDKFQFVAEDSVCKIFKNNKELIVIDGKKFQKALFSIWLGNKPIDDNLKDEMLGKI</sequence>
<keyword evidence="4" id="KW-1185">Reference proteome</keyword>